<evidence type="ECO:0000256" key="1">
    <source>
        <dbReference type="ARBA" id="ARBA00022679"/>
    </source>
</evidence>
<dbReference type="InterPro" id="IPR050832">
    <property type="entry name" value="Bact_Acetyltransf"/>
</dbReference>
<accession>A0ABP3F8H2</accession>
<reference evidence="5" key="1">
    <citation type="journal article" date="2019" name="Int. J. Syst. Evol. Microbiol.">
        <title>The Global Catalogue of Microorganisms (GCM) 10K type strain sequencing project: providing services to taxonomists for standard genome sequencing and annotation.</title>
        <authorList>
            <consortium name="The Broad Institute Genomics Platform"/>
            <consortium name="The Broad Institute Genome Sequencing Center for Infectious Disease"/>
            <person name="Wu L."/>
            <person name="Ma J."/>
        </authorList>
    </citation>
    <scope>NUCLEOTIDE SEQUENCE [LARGE SCALE GENOMIC DNA]</scope>
    <source>
        <strain evidence="5">JCM 4505</strain>
    </source>
</reference>
<dbReference type="Gene3D" id="3.40.630.30">
    <property type="match status" value="1"/>
</dbReference>
<dbReference type="PROSITE" id="PS51186">
    <property type="entry name" value="GNAT"/>
    <property type="match status" value="1"/>
</dbReference>
<feature type="domain" description="N-acetyltransferase" evidence="3">
    <location>
        <begin position="9"/>
        <end position="191"/>
    </location>
</feature>
<dbReference type="RefSeq" id="WP_344162428.1">
    <property type="nucleotide sequence ID" value="NZ_BAAABV010000023.1"/>
</dbReference>
<dbReference type="Pfam" id="PF00583">
    <property type="entry name" value="Acetyltransf_1"/>
    <property type="match status" value="1"/>
</dbReference>
<evidence type="ECO:0000256" key="2">
    <source>
        <dbReference type="ARBA" id="ARBA00023315"/>
    </source>
</evidence>
<keyword evidence="5" id="KW-1185">Reference proteome</keyword>
<evidence type="ECO:0000313" key="5">
    <source>
        <dbReference type="Proteomes" id="UP001501867"/>
    </source>
</evidence>
<sequence>MEQQKQQQHVIRAVRADEWQKVRDLRLDALRDPVASLAFLETVEEAAAKPDEFWQDRAAGAAEGVHVRQIIAEAPDGQWNGSVTVFIESQGSTDFLERVVEAHQGHVVGVFVRPGQRGSGLTDALFDAALEWVWQREEPALDRVRLFVHEDNERAGGFYRKFGFQPSGLVIPKPDDPTAKEHEYVFTRPQAG</sequence>
<name>A0ABP3F8H2_9ACTN</name>
<dbReference type="InterPro" id="IPR016181">
    <property type="entry name" value="Acyl_CoA_acyltransferase"/>
</dbReference>
<organism evidence="4 5">
    <name type="scientific">Streptomyces polychromogenes</name>
    <dbReference type="NCBI Taxonomy" id="67342"/>
    <lineage>
        <taxon>Bacteria</taxon>
        <taxon>Bacillati</taxon>
        <taxon>Actinomycetota</taxon>
        <taxon>Actinomycetes</taxon>
        <taxon>Kitasatosporales</taxon>
        <taxon>Streptomycetaceae</taxon>
        <taxon>Streptomyces</taxon>
    </lineage>
</organism>
<proteinExistence type="predicted"/>
<dbReference type="InterPro" id="IPR000182">
    <property type="entry name" value="GNAT_dom"/>
</dbReference>
<dbReference type="Proteomes" id="UP001501867">
    <property type="component" value="Unassembled WGS sequence"/>
</dbReference>
<keyword evidence="1" id="KW-0808">Transferase</keyword>
<dbReference type="SUPFAM" id="SSF55729">
    <property type="entry name" value="Acyl-CoA N-acyltransferases (Nat)"/>
    <property type="match status" value="1"/>
</dbReference>
<protein>
    <submittedName>
        <fullName evidence="4">GNAT family N-acetyltransferase</fullName>
    </submittedName>
</protein>
<comment type="caution">
    <text evidence="4">The sequence shown here is derived from an EMBL/GenBank/DDBJ whole genome shotgun (WGS) entry which is preliminary data.</text>
</comment>
<keyword evidence="2" id="KW-0012">Acyltransferase</keyword>
<evidence type="ECO:0000259" key="3">
    <source>
        <dbReference type="PROSITE" id="PS51186"/>
    </source>
</evidence>
<dbReference type="EMBL" id="BAAABV010000023">
    <property type="protein sequence ID" value="GAA0301338.1"/>
    <property type="molecule type" value="Genomic_DNA"/>
</dbReference>
<evidence type="ECO:0000313" key="4">
    <source>
        <dbReference type="EMBL" id="GAA0301338.1"/>
    </source>
</evidence>
<gene>
    <name evidence="4" type="ORF">GCM10010302_44790</name>
</gene>
<dbReference type="PANTHER" id="PTHR43877">
    <property type="entry name" value="AMINOALKYLPHOSPHONATE N-ACETYLTRANSFERASE-RELATED-RELATED"/>
    <property type="match status" value="1"/>
</dbReference>